<organism evidence="2 3">
    <name type="scientific">Anaeromassilibacillus senegalensis</name>
    <dbReference type="NCBI Taxonomy" id="1673717"/>
    <lineage>
        <taxon>Bacteria</taxon>
        <taxon>Bacillati</taxon>
        <taxon>Bacillota</taxon>
        <taxon>Clostridia</taxon>
        <taxon>Eubacteriales</taxon>
        <taxon>Acutalibacteraceae</taxon>
        <taxon>Anaeromassilibacillus</taxon>
    </lineage>
</organism>
<evidence type="ECO:0000256" key="1">
    <source>
        <dbReference type="SAM" id="MobiDB-lite"/>
    </source>
</evidence>
<dbReference type="RefSeq" id="WP_235324177.1">
    <property type="nucleotide sequence ID" value="NZ_JAFBIT010000003.1"/>
</dbReference>
<evidence type="ECO:0000313" key="3">
    <source>
        <dbReference type="Proteomes" id="UP001299220"/>
    </source>
</evidence>
<dbReference type="EMBL" id="JAFBIT010000003">
    <property type="protein sequence ID" value="MCF2653159.1"/>
    <property type="molecule type" value="Genomic_DNA"/>
</dbReference>
<dbReference type="Proteomes" id="UP001299220">
    <property type="component" value="Unassembled WGS sequence"/>
</dbReference>
<comment type="caution">
    <text evidence="2">The sequence shown here is derived from an EMBL/GenBank/DDBJ whole genome shotgun (WGS) entry which is preliminary data.</text>
</comment>
<feature type="compositionally biased region" description="Basic and acidic residues" evidence="1">
    <location>
        <begin position="358"/>
        <end position="381"/>
    </location>
</feature>
<gene>
    <name evidence="2" type="ORF">JQM67_11160</name>
</gene>
<name>A0ABS9CQ07_9FIRM</name>
<protein>
    <submittedName>
        <fullName evidence="2">Serine/threonine protein phosphatase</fullName>
    </submittedName>
</protein>
<proteinExistence type="predicted"/>
<keyword evidence="3" id="KW-1185">Reference proteome</keyword>
<evidence type="ECO:0000313" key="2">
    <source>
        <dbReference type="EMBL" id="MCF2653159.1"/>
    </source>
</evidence>
<sequence length="381" mass="41673">MGLLKKNRQAAVSVQTQGAYTPVLPQAAGERGLYRALREQVPIIDAAIHKLVRLVGGFTVSCPEAKTEAALRDFLRTVPVNGCNCGIDSFLSVYFEQLLTYGNAVGEIVAANGAVHALYNASLDDLEIRLVSPLEAGVFVIRRSGAQPCRYPELILSSALNPAPGSAQGTSILKGLPFVSEVLLKIYRTIGINWERMGNVRFAVTCKNEGYMNAGDRAAQLAREWSRAMHGPGVSDFVAVGDVSIQAIGADNQQMNSDVPVRQLLEQIVAKLGIPPFLLGLSWSSTERMSSQQADVLTSELMAYRRILEPVVLKICRTWLRLNGLSDEVAIEWDEITMQDEVDHANAEYLAARTAALRGEEKKDNERENSEGCAENRRRGT</sequence>
<reference evidence="2 3" key="1">
    <citation type="submission" date="2020-12" db="EMBL/GenBank/DDBJ databases">
        <title>Whole genome sequences of gut porcine anaerobes.</title>
        <authorList>
            <person name="Kubasova T."/>
            <person name="Jahodarova E."/>
            <person name="Rychlik I."/>
        </authorList>
    </citation>
    <scope>NUCLEOTIDE SEQUENCE [LARGE SCALE GENOMIC DNA]</scope>
    <source>
        <strain evidence="2 3">An867</strain>
    </source>
</reference>
<feature type="region of interest" description="Disordered" evidence="1">
    <location>
        <begin position="357"/>
        <end position="381"/>
    </location>
</feature>
<accession>A0ABS9CQ07</accession>